<dbReference type="eggNOG" id="COG1538">
    <property type="taxonomic scope" value="Bacteria"/>
</dbReference>
<dbReference type="PANTHER" id="PTHR30026:SF20">
    <property type="entry name" value="OUTER MEMBRANE PROTEIN TOLC"/>
    <property type="match status" value="1"/>
</dbReference>
<dbReference type="AlphaFoldDB" id="H1Y638"/>
<evidence type="ECO:0000256" key="1">
    <source>
        <dbReference type="ARBA" id="ARBA00004442"/>
    </source>
</evidence>
<dbReference type="PANTHER" id="PTHR30026">
    <property type="entry name" value="OUTER MEMBRANE PROTEIN TOLC"/>
    <property type="match status" value="1"/>
</dbReference>
<dbReference type="GO" id="GO:1990281">
    <property type="term" value="C:efflux pump complex"/>
    <property type="evidence" value="ECO:0007669"/>
    <property type="project" value="TreeGrafter"/>
</dbReference>
<evidence type="ECO:0000256" key="4">
    <source>
        <dbReference type="ARBA" id="ARBA00023136"/>
    </source>
</evidence>
<keyword evidence="6" id="KW-0732">Signal</keyword>
<accession>H1Y638</accession>
<keyword evidence="2" id="KW-1134">Transmembrane beta strand</keyword>
<comment type="subcellular location">
    <subcellularLocation>
        <location evidence="1">Cell outer membrane</location>
    </subcellularLocation>
</comment>
<dbReference type="RefSeq" id="WP_008513124.1">
    <property type="nucleotide sequence ID" value="NZ_CM001403.1"/>
</dbReference>
<dbReference type="Gene3D" id="1.20.1600.10">
    <property type="entry name" value="Outer membrane efflux proteins (OEP)"/>
    <property type="match status" value="1"/>
</dbReference>
<dbReference type="HOGENOM" id="CLU_620732_0_0_10"/>
<dbReference type="GO" id="GO:0009279">
    <property type="term" value="C:cell outer membrane"/>
    <property type="evidence" value="ECO:0007669"/>
    <property type="project" value="UniProtKB-SubCell"/>
</dbReference>
<feature type="signal peptide" evidence="6">
    <location>
        <begin position="1"/>
        <end position="18"/>
    </location>
</feature>
<protein>
    <recommendedName>
        <fullName evidence="9">Outer membrane efflux protein</fullName>
    </recommendedName>
</protein>
<dbReference type="OrthoDB" id="367883at2"/>
<gene>
    <name evidence="7" type="ORF">Mucpa_6949</name>
</gene>
<organism evidence="7 8">
    <name type="scientific">Mucilaginibacter paludis DSM 18603</name>
    <dbReference type="NCBI Taxonomy" id="714943"/>
    <lineage>
        <taxon>Bacteria</taxon>
        <taxon>Pseudomonadati</taxon>
        <taxon>Bacteroidota</taxon>
        <taxon>Sphingobacteriia</taxon>
        <taxon>Sphingobacteriales</taxon>
        <taxon>Sphingobacteriaceae</taxon>
        <taxon>Mucilaginibacter</taxon>
    </lineage>
</organism>
<keyword evidence="3" id="KW-0812">Transmembrane</keyword>
<dbReference type="InterPro" id="IPR051906">
    <property type="entry name" value="TolC-like"/>
</dbReference>
<keyword evidence="4" id="KW-0472">Membrane</keyword>
<name>H1Y638_9SPHI</name>
<dbReference type="GO" id="GO:0015562">
    <property type="term" value="F:efflux transmembrane transporter activity"/>
    <property type="evidence" value="ECO:0007669"/>
    <property type="project" value="InterPro"/>
</dbReference>
<evidence type="ECO:0000256" key="2">
    <source>
        <dbReference type="ARBA" id="ARBA00022452"/>
    </source>
</evidence>
<dbReference type="STRING" id="714943.Mucpa_6949"/>
<feature type="chain" id="PRO_5003557082" description="Outer membrane efflux protein" evidence="6">
    <location>
        <begin position="19"/>
        <end position="436"/>
    </location>
</feature>
<keyword evidence="8" id="KW-1185">Reference proteome</keyword>
<evidence type="ECO:0000313" key="8">
    <source>
        <dbReference type="Proteomes" id="UP000002774"/>
    </source>
</evidence>
<evidence type="ECO:0000256" key="3">
    <source>
        <dbReference type="ARBA" id="ARBA00022692"/>
    </source>
</evidence>
<evidence type="ECO:0000256" key="5">
    <source>
        <dbReference type="ARBA" id="ARBA00023237"/>
    </source>
</evidence>
<dbReference type="EMBL" id="CM001403">
    <property type="protein sequence ID" value="EHQ30997.1"/>
    <property type="molecule type" value="Genomic_DNA"/>
</dbReference>
<evidence type="ECO:0000313" key="7">
    <source>
        <dbReference type="EMBL" id="EHQ30997.1"/>
    </source>
</evidence>
<proteinExistence type="predicted"/>
<keyword evidence="5" id="KW-0998">Cell outer membrane</keyword>
<evidence type="ECO:0000256" key="6">
    <source>
        <dbReference type="SAM" id="SignalP"/>
    </source>
</evidence>
<evidence type="ECO:0008006" key="9">
    <source>
        <dbReference type="Google" id="ProtNLM"/>
    </source>
</evidence>
<dbReference type="GO" id="GO:0015288">
    <property type="term" value="F:porin activity"/>
    <property type="evidence" value="ECO:0007669"/>
    <property type="project" value="TreeGrafter"/>
</dbReference>
<dbReference type="Proteomes" id="UP000002774">
    <property type="component" value="Chromosome"/>
</dbReference>
<dbReference type="SUPFAM" id="SSF56954">
    <property type="entry name" value="Outer membrane efflux proteins (OEP)"/>
    <property type="match status" value="1"/>
</dbReference>
<sequence length="436" mass="48339">MRQLIVVILVGFCLSATAQGKISFRSVDEAFIYADAHSSVFKNATQENILSKYQTLAAKLATWNLKSDANFSATDNTKLGTTFIPAEIFGGPAGTFQKVTFGQQYVSNLNITPQIDLLNLGAAAKVKTARANEQLIHFSHLISRKSLYENLAAAFLNAVSCESQITVTKNSLLNADTLTEIMKNKLNEGVARSQDVNNAIANSLSVTDKLQQLQVQLLEQYNTIKMLCDIDSDITLEIQDTGLVLVKTGDIPEADGNLLQNQQQWQKNYQQADLRAVLKSFLPTVTLFSSFALQQNTTKRFFDNSQWFASNYIGLRVTLPLVPDASKLTAVKNARINIIIAGNNLEHARIQDQVNNSQLRLEYQKSLDSYRLAVQIEALKKDSYLKNLNIYKEGILSATDLLNSLNDWFTAGINTATQFAACAYAYTNIHISNTVK</sequence>
<reference evidence="7" key="1">
    <citation type="submission" date="2011-09" db="EMBL/GenBank/DDBJ databases">
        <title>The permanent draft genome of Mucilaginibacter paludis DSM 18603.</title>
        <authorList>
            <consortium name="US DOE Joint Genome Institute (JGI-PGF)"/>
            <person name="Lucas S."/>
            <person name="Han J."/>
            <person name="Lapidus A."/>
            <person name="Bruce D."/>
            <person name="Goodwin L."/>
            <person name="Pitluck S."/>
            <person name="Peters L."/>
            <person name="Kyrpides N."/>
            <person name="Mavromatis K."/>
            <person name="Ivanova N."/>
            <person name="Mikhailova N."/>
            <person name="Held B."/>
            <person name="Detter J.C."/>
            <person name="Tapia R."/>
            <person name="Han C."/>
            <person name="Land M."/>
            <person name="Hauser L."/>
            <person name="Markowitz V."/>
            <person name="Cheng J.-F."/>
            <person name="Hugenholtz P."/>
            <person name="Woyke T."/>
            <person name="Wu D."/>
            <person name="Tindall B."/>
            <person name="Brambilla E."/>
            <person name="Klenk H.-P."/>
            <person name="Eisen J.A."/>
        </authorList>
    </citation>
    <scope>NUCLEOTIDE SEQUENCE [LARGE SCALE GENOMIC DNA]</scope>
    <source>
        <strain evidence="7">DSM 18603</strain>
    </source>
</reference>